<protein>
    <recommendedName>
        <fullName evidence="4">HTH CENPB-type domain-containing protein</fullName>
    </recommendedName>
</protein>
<dbReference type="RefSeq" id="XP_022511646.1">
    <property type="nucleotide sequence ID" value="XM_022656126.1"/>
</dbReference>
<feature type="region of interest" description="Disordered" evidence="1">
    <location>
        <begin position="1"/>
        <end position="35"/>
    </location>
</feature>
<dbReference type="AlphaFoldDB" id="A0A177F646"/>
<name>A0A177F646_9EURO</name>
<dbReference type="OrthoDB" id="4207519at2759"/>
<gene>
    <name evidence="2" type="ORF">AYO21_06162</name>
</gene>
<proteinExistence type="predicted"/>
<reference evidence="2 3" key="1">
    <citation type="submission" date="2016-03" db="EMBL/GenBank/DDBJ databases">
        <title>Draft genome sequence of the Fonsecaea monophora CBS 269.37.</title>
        <authorList>
            <person name="Bombassaro A."/>
            <person name="Vinicius W.A."/>
            <person name="De Hoog S."/>
            <person name="Sun J."/>
            <person name="Souza E.M."/>
            <person name="Raittz R.T."/>
            <person name="Costa F."/>
            <person name="Leao A.C."/>
            <person name="Tadra-Sfeir M.Z."/>
            <person name="Baura V."/>
            <person name="Balsanelli E."/>
            <person name="Pedrosa F.O."/>
            <person name="Moreno L.F."/>
            <person name="Steffens M.B."/>
            <person name="Xi L."/>
            <person name="Bocca A.L."/>
            <person name="Felipe M.S."/>
            <person name="Teixeira M."/>
            <person name="Telles Filho F.Q."/>
            <person name="Azevedo C.M."/>
            <person name="Gomes R."/>
            <person name="Vicente V.A."/>
        </authorList>
    </citation>
    <scope>NUCLEOTIDE SEQUENCE [LARGE SCALE GENOMIC DNA]</scope>
    <source>
        <strain evidence="2 3">CBS 269.37</strain>
    </source>
</reference>
<feature type="compositionally biased region" description="Polar residues" evidence="1">
    <location>
        <begin position="15"/>
        <end position="35"/>
    </location>
</feature>
<evidence type="ECO:0000313" key="3">
    <source>
        <dbReference type="Proteomes" id="UP000077002"/>
    </source>
</evidence>
<sequence>MNLTTTAGDDRFSSRRATNLPSSSDARPSTLPSSSTEAFARRKKAINQQYLTPQEEKALVAYVLRCADDGFSLPVKALRRLALVIRRRRGTTYSTQTNDRAQPLGKNNPQALYSRHPELRARRLKGIDWLRANENIYDKVKHWFDIIGIELANPDITPENVYNMGETGVLLGQATTVKMLVHSEDTRRHRGTGVKRVLVTAIECVSATGTALPPLIIWPASTHRSVWTTHPTPD</sequence>
<keyword evidence="3" id="KW-1185">Reference proteome</keyword>
<dbReference type="Proteomes" id="UP000077002">
    <property type="component" value="Unassembled WGS sequence"/>
</dbReference>
<accession>A0A177F646</accession>
<evidence type="ECO:0000313" key="2">
    <source>
        <dbReference type="EMBL" id="OAG39694.1"/>
    </source>
</evidence>
<dbReference type="GeneID" id="34601324"/>
<evidence type="ECO:0008006" key="4">
    <source>
        <dbReference type="Google" id="ProtNLM"/>
    </source>
</evidence>
<organism evidence="2 3">
    <name type="scientific">Fonsecaea monophora</name>
    <dbReference type="NCBI Taxonomy" id="254056"/>
    <lineage>
        <taxon>Eukaryota</taxon>
        <taxon>Fungi</taxon>
        <taxon>Dikarya</taxon>
        <taxon>Ascomycota</taxon>
        <taxon>Pezizomycotina</taxon>
        <taxon>Eurotiomycetes</taxon>
        <taxon>Chaetothyriomycetidae</taxon>
        <taxon>Chaetothyriales</taxon>
        <taxon>Herpotrichiellaceae</taxon>
        <taxon>Fonsecaea</taxon>
    </lineage>
</organism>
<evidence type="ECO:0000256" key="1">
    <source>
        <dbReference type="SAM" id="MobiDB-lite"/>
    </source>
</evidence>
<dbReference type="EMBL" id="LVKK01000041">
    <property type="protein sequence ID" value="OAG39694.1"/>
    <property type="molecule type" value="Genomic_DNA"/>
</dbReference>
<comment type="caution">
    <text evidence="2">The sequence shown here is derived from an EMBL/GenBank/DDBJ whole genome shotgun (WGS) entry which is preliminary data.</text>
</comment>